<evidence type="ECO:0000313" key="4">
    <source>
        <dbReference type="RefSeq" id="XP_019645933.1"/>
    </source>
</evidence>
<evidence type="ECO:0000256" key="1">
    <source>
        <dbReference type="SAM" id="MobiDB-lite"/>
    </source>
</evidence>
<dbReference type="InterPro" id="IPR039353">
    <property type="entry name" value="TF_Adf1"/>
</dbReference>
<dbReference type="PANTHER" id="PTHR12243">
    <property type="entry name" value="MADF DOMAIN TRANSCRIPTION FACTOR"/>
    <property type="match status" value="1"/>
</dbReference>
<organism evidence="3 4">
    <name type="scientific">Branchiostoma belcheri</name>
    <name type="common">Amphioxus</name>
    <dbReference type="NCBI Taxonomy" id="7741"/>
    <lineage>
        <taxon>Eukaryota</taxon>
        <taxon>Metazoa</taxon>
        <taxon>Chordata</taxon>
        <taxon>Cephalochordata</taxon>
        <taxon>Leptocardii</taxon>
        <taxon>Amphioxiformes</taxon>
        <taxon>Branchiostomatidae</taxon>
        <taxon>Branchiostoma</taxon>
    </lineage>
</organism>
<proteinExistence type="predicted"/>
<sequence>MGRLKREPTTSNITDTNSAGRGTGSSDTEAPEEVPSRSPSVEYQASSGAPKRKRAKKTSYSLDAEVENALMGWIKENQVLWNSKLIHYKRTDMKEALWTEKGQQLGKTADYLRGWWRSIKDNFTRLDKKISGDKTKKLTEREEWILKTCSFLWPLVRHKSQPSISVCYVEIHCIRVQLHVLPFLLFSCG</sequence>
<evidence type="ECO:0000259" key="2">
    <source>
        <dbReference type="PROSITE" id="PS51029"/>
    </source>
</evidence>
<feature type="compositionally biased region" description="Polar residues" evidence="1">
    <location>
        <begin position="9"/>
        <end position="28"/>
    </location>
</feature>
<accession>A0A6P5A8J7</accession>
<dbReference type="GO" id="GO:0005667">
    <property type="term" value="C:transcription regulator complex"/>
    <property type="evidence" value="ECO:0007669"/>
    <property type="project" value="TreeGrafter"/>
</dbReference>
<feature type="domain" description="MADF" evidence="2">
    <location>
        <begin position="69"/>
        <end position="157"/>
    </location>
</feature>
<dbReference type="GO" id="GO:0005634">
    <property type="term" value="C:nucleus"/>
    <property type="evidence" value="ECO:0007669"/>
    <property type="project" value="TreeGrafter"/>
</dbReference>
<dbReference type="AlphaFoldDB" id="A0A6P5A8J7"/>
<dbReference type="PANTHER" id="PTHR12243:SF67">
    <property type="entry name" value="COREPRESSOR OF PANGOLIN, ISOFORM A-RELATED"/>
    <property type="match status" value="1"/>
</dbReference>
<dbReference type="InterPro" id="IPR006578">
    <property type="entry name" value="MADF-dom"/>
</dbReference>
<dbReference type="Pfam" id="PF10545">
    <property type="entry name" value="MADF_DNA_bdg"/>
    <property type="match status" value="1"/>
</dbReference>
<evidence type="ECO:0000313" key="3">
    <source>
        <dbReference type="Proteomes" id="UP000515135"/>
    </source>
</evidence>
<protein>
    <submittedName>
        <fullName evidence="4">Uncharacterized protein LOC109486534</fullName>
    </submittedName>
</protein>
<dbReference type="SMART" id="SM00595">
    <property type="entry name" value="MADF"/>
    <property type="match status" value="1"/>
</dbReference>
<name>A0A6P5A8J7_BRABE</name>
<gene>
    <name evidence="4" type="primary">LOC109486534</name>
</gene>
<dbReference type="GeneID" id="109486534"/>
<reference evidence="4" key="1">
    <citation type="submission" date="2025-08" db="UniProtKB">
        <authorList>
            <consortium name="RefSeq"/>
        </authorList>
    </citation>
    <scope>IDENTIFICATION</scope>
    <source>
        <tissue evidence="4">Gonad</tissue>
    </source>
</reference>
<feature type="compositionally biased region" description="Polar residues" evidence="1">
    <location>
        <begin position="37"/>
        <end position="47"/>
    </location>
</feature>
<dbReference type="RefSeq" id="XP_019645933.1">
    <property type="nucleotide sequence ID" value="XM_019790374.1"/>
</dbReference>
<feature type="region of interest" description="Disordered" evidence="1">
    <location>
        <begin position="1"/>
        <end position="58"/>
    </location>
</feature>
<keyword evidence="3" id="KW-1185">Reference proteome</keyword>
<dbReference type="Proteomes" id="UP000515135">
    <property type="component" value="Unplaced"/>
</dbReference>
<dbReference type="OrthoDB" id="10262320at2759"/>
<dbReference type="KEGG" id="bbel:109486534"/>
<dbReference type="PROSITE" id="PS51029">
    <property type="entry name" value="MADF"/>
    <property type="match status" value="1"/>
</dbReference>
<dbReference type="GO" id="GO:0006357">
    <property type="term" value="P:regulation of transcription by RNA polymerase II"/>
    <property type="evidence" value="ECO:0007669"/>
    <property type="project" value="TreeGrafter"/>
</dbReference>